<dbReference type="KEGG" id="aarc:G127AT_06960"/>
<gene>
    <name evidence="2" type="ORF">G127AT_06960</name>
</gene>
<keyword evidence="3" id="KW-1185">Reference proteome</keyword>
<dbReference type="SUPFAM" id="SSF56601">
    <property type="entry name" value="beta-lactamase/transpeptidase-like"/>
    <property type="match status" value="1"/>
</dbReference>
<dbReference type="EMBL" id="CP071696">
    <property type="protein sequence ID" value="QTX05924.1"/>
    <property type="molecule type" value="Genomic_DNA"/>
</dbReference>
<dbReference type="InterPro" id="IPR050789">
    <property type="entry name" value="Diverse_Enzym_Activities"/>
</dbReference>
<evidence type="ECO:0000313" key="2">
    <source>
        <dbReference type="EMBL" id="QTX05924.1"/>
    </source>
</evidence>
<sequence>MEDSLGRFAPYGDAAGPHPDAALAAILARHGVPGAQIVHSRPGSTDAFAFGVRDAGTGDPVTPRTRFEAASLTKVVAAYLVLRRVDAGRLDLDETLHSRHPSPRTDARARRITARHVLAHTTGLPDWAGDPGSDEAPLTPAWEPGERFGYSGDGFQVLQRTVEAIDGRPFARSLAEEVFGPFGMADTSLVFRLPDAAHLVAGHDRAGRPGIPSRYTRGSIAYTLTTTATDYDRFVRRALLGGEGLSPAAHAAWLAPASDARGWPAAAAADTVSWGLGVGLEHRADGDWAWHWGDNGIRTAFFAASPARGEAVGMFFNSSEGLRAVDAVLHRLLGAPRFAALDWLGLPAAPRP</sequence>
<accession>A0A975FQ31</accession>
<dbReference type="Proteomes" id="UP000671914">
    <property type="component" value="Chromosome"/>
</dbReference>
<dbReference type="AlphaFoldDB" id="A0A975FQ31"/>
<feature type="domain" description="Beta-lactamase-related" evidence="1">
    <location>
        <begin position="20"/>
        <end position="331"/>
    </location>
</feature>
<dbReference type="PANTHER" id="PTHR43283:SF18">
    <property type="match status" value="1"/>
</dbReference>
<reference evidence="2" key="1">
    <citation type="submission" date="2021-03" db="EMBL/GenBank/DDBJ databases">
        <title>Agromyces archimandritus sp. nov., isolated from the cockroach Archimandrita tessellata.</title>
        <authorList>
            <person name="Guzman J."/>
            <person name="Ortuzar M."/>
            <person name="Poehlein A."/>
            <person name="Daniel R."/>
            <person name="Trujillo M."/>
            <person name="Vilcinskas A."/>
        </authorList>
    </citation>
    <scope>NUCLEOTIDE SEQUENCE</scope>
    <source>
        <strain evidence="2">G127AT</strain>
    </source>
</reference>
<protein>
    <submittedName>
        <fullName evidence="2">Beta-lactamase family protein</fullName>
    </submittedName>
</protein>
<dbReference type="InterPro" id="IPR001466">
    <property type="entry name" value="Beta-lactam-related"/>
</dbReference>
<dbReference type="RefSeq" id="WP_210901367.1">
    <property type="nucleotide sequence ID" value="NZ_CP071696.1"/>
</dbReference>
<evidence type="ECO:0000259" key="1">
    <source>
        <dbReference type="Pfam" id="PF00144"/>
    </source>
</evidence>
<dbReference type="PANTHER" id="PTHR43283">
    <property type="entry name" value="BETA-LACTAMASE-RELATED"/>
    <property type="match status" value="1"/>
</dbReference>
<evidence type="ECO:0000313" key="3">
    <source>
        <dbReference type="Proteomes" id="UP000671914"/>
    </source>
</evidence>
<dbReference type="Gene3D" id="3.40.710.10">
    <property type="entry name" value="DD-peptidase/beta-lactamase superfamily"/>
    <property type="match status" value="1"/>
</dbReference>
<proteinExistence type="predicted"/>
<organism evidence="2 3">
    <name type="scientific">Agromyces archimandritae</name>
    <dbReference type="NCBI Taxonomy" id="2781962"/>
    <lineage>
        <taxon>Bacteria</taxon>
        <taxon>Bacillati</taxon>
        <taxon>Actinomycetota</taxon>
        <taxon>Actinomycetes</taxon>
        <taxon>Micrococcales</taxon>
        <taxon>Microbacteriaceae</taxon>
        <taxon>Agromyces</taxon>
    </lineage>
</organism>
<dbReference type="Pfam" id="PF00144">
    <property type="entry name" value="Beta-lactamase"/>
    <property type="match status" value="1"/>
</dbReference>
<name>A0A975FQ31_9MICO</name>
<dbReference type="InterPro" id="IPR012338">
    <property type="entry name" value="Beta-lactam/transpept-like"/>
</dbReference>